<dbReference type="InterPro" id="IPR018338">
    <property type="entry name" value="Carbonic_anhydrase_a-class_CS"/>
</dbReference>
<keyword evidence="10" id="KW-0694">RNA-binding</keyword>
<evidence type="ECO:0000256" key="11">
    <source>
        <dbReference type="ARBA" id="ARBA00023180"/>
    </source>
</evidence>
<feature type="domain" description="Alpha-carbonic anhydrase" evidence="18">
    <location>
        <begin position="262"/>
        <end position="513"/>
    </location>
</feature>
<keyword evidence="8 20" id="KW-0378">Hydrolase</keyword>
<dbReference type="GO" id="GO:0008270">
    <property type="term" value="F:zinc ion binding"/>
    <property type="evidence" value="ECO:0007669"/>
    <property type="project" value="InterPro"/>
</dbReference>
<evidence type="ECO:0000256" key="17">
    <source>
        <dbReference type="SAM" id="Phobius"/>
    </source>
</evidence>
<dbReference type="EC" id="4.2.1.1" evidence="5"/>
<evidence type="ECO:0000256" key="16">
    <source>
        <dbReference type="SAM" id="MobiDB-lite"/>
    </source>
</evidence>
<dbReference type="Gene3D" id="3.10.200.10">
    <property type="entry name" value="Alpha carbonic anhydrase"/>
    <property type="match status" value="1"/>
</dbReference>
<evidence type="ECO:0000259" key="19">
    <source>
        <dbReference type="PROSITE" id="PS51462"/>
    </source>
</evidence>
<dbReference type="SUPFAM" id="SSF55811">
    <property type="entry name" value="Nudix"/>
    <property type="match status" value="1"/>
</dbReference>
<dbReference type="InterPro" id="IPR044099">
    <property type="entry name" value="Dcp2_NUDIX"/>
</dbReference>
<dbReference type="Pfam" id="PF00293">
    <property type="entry name" value="NUDIX"/>
    <property type="match status" value="1"/>
</dbReference>
<keyword evidence="12" id="KW-0464">Manganese</keyword>
<sequence length="598" mass="67776">MGVPTFGAIILDETLDNVLMVQGYLAKSGWGFPKGKVNEDEAFHDCAVREVLEETGFDIRDRICQKTYIEQKISDQLVRLYIIPGVPKDTKFNPKTRKEIRNIEWFPVDKLPCHRNDMTPKSKLGLAPNKFFMAIPFMRQLREWIAKHKGESTSSDEDFASNGSTPCKPFRSKPRRSQMLMEASPESWSKQKQQKPFGQPSQSELVDVLKPKNHVKGNSKKHQESPNLKKRANGVSQQQRDDKKLQPRRLQDNFDTGSSHQDHWGYHDQESWLSAFEHCRGKSQSPINIDTRNVPYDPKLPPLKLEGYDLTGSTALTLINNGHTLQLSLPSNMRIMRGFDHVYVAAQLHFHWGTKEVPGSEHTIDNVHFPAEIHVVHYNSKYANLAEAATKADGLAVLGGFIGIGLHDNDNYEKILSALKDVSIEESDTEIPGFNVRHLLPDSLERFYRYNGSLTTPPCFQTVSWTVFNESIRVSRKQLAALEDTLKTEHNKLLSKNFRAPQLLHGRKVLASFHTGPHIGKPKALAPETEDSSIMESSGHILAIIFGALFAITLLVFSVYTYRQRKKYSKFKKDSKQNVIYKPAAIGKDMDQTSVTVT</sequence>
<evidence type="ECO:0000256" key="1">
    <source>
        <dbReference type="ARBA" id="ARBA00001936"/>
    </source>
</evidence>
<feature type="compositionally biased region" description="Polar residues" evidence="16">
    <location>
        <begin position="186"/>
        <end position="203"/>
    </location>
</feature>
<comment type="similarity">
    <text evidence="4">Belongs to the alpha-carbonic anhydrase family.</text>
</comment>
<dbReference type="InterPro" id="IPR001148">
    <property type="entry name" value="CA_dom"/>
</dbReference>
<proteinExistence type="inferred from homology"/>
<evidence type="ECO:0000256" key="13">
    <source>
        <dbReference type="ARBA" id="ARBA00023239"/>
    </source>
</evidence>
<dbReference type="PANTHER" id="PTHR23114">
    <property type="entry name" value="M7GPPPN-MRNA HYDROLASE"/>
    <property type="match status" value="1"/>
</dbReference>
<dbReference type="PROSITE" id="PS51144">
    <property type="entry name" value="ALPHA_CA_2"/>
    <property type="match status" value="1"/>
</dbReference>
<dbReference type="PROSITE" id="PS00893">
    <property type="entry name" value="NUDIX_BOX"/>
    <property type="match status" value="1"/>
</dbReference>
<evidence type="ECO:0000256" key="7">
    <source>
        <dbReference type="ARBA" id="ARBA00022723"/>
    </source>
</evidence>
<dbReference type="InterPro" id="IPR000086">
    <property type="entry name" value="NUDIX_hydrolase_dom"/>
</dbReference>
<organism evidence="20 21">
    <name type="scientific">Labeo rohita</name>
    <name type="common">Indian major carp</name>
    <name type="synonym">Cyprinus rohita</name>
    <dbReference type="NCBI Taxonomy" id="84645"/>
    <lineage>
        <taxon>Eukaryota</taxon>
        <taxon>Metazoa</taxon>
        <taxon>Chordata</taxon>
        <taxon>Craniata</taxon>
        <taxon>Vertebrata</taxon>
        <taxon>Euteleostomi</taxon>
        <taxon>Actinopterygii</taxon>
        <taxon>Neopterygii</taxon>
        <taxon>Teleostei</taxon>
        <taxon>Ostariophysi</taxon>
        <taxon>Cypriniformes</taxon>
        <taxon>Cyprinidae</taxon>
        <taxon>Labeoninae</taxon>
        <taxon>Labeonini</taxon>
        <taxon>Labeo</taxon>
    </lineage>
</organism>
<dbReference type="PANTHER" id="PTHR23114:SF17">
    <property type="entry name" value="M7GPPPN-MRNA HYDROLASE"/>
    <property type="match status" value="1"/>
</dbReference>
<evidence type="ECO:0000256" key="12">
    <source>
        <dbReference type="ARBA" id="ARBA00023211"/>
    </source>
</evidence>
<protein>
    <recommendedName>
        <fullName evidence="5">carbonic anhydrase</fullName>
        <ecNumber evidence="5">4.2.1.1</ecNumber>
    </recommendedName>
    <alternativeName>
        <fullName evidence="15">mRNA-decapping enzyme 2</fullName>
    </alternativeName>
</protein>
<comment type="similarity">
    <text evidence="3">Belongs to the Nudix hydrolase family. DCP2 subfamily.</text>
</comment>
<dbReference type="GO" id="GO:0140933">
    <property type="term" value="F:5'-(N(7)-methylguanosine 5'-triphospho)-[mRNA] hydrolase activity"/>
    <property type="evidence" value="ECO:0007669"/>
    <property type="project" value="UniProtKB-EC"/>
</dbReference>
<comment type="catalytic activity">
    <reaction evidence="14">
        <text>a 5'-end (N(7)-methyl 5'-triphosphoguanosine)-ribonucleoside in mRNA + H2O = N(7)-methyl-GDP + a 5'-end phospho-ribonucleoside in mRNA + 2 H(+)</text>
        <dbReference type="Rhea" id="RHEA:67484"/>
        <dbReference type="Rhea" id="RHEA-COMP:15692"/>
        <dbReference type="Rhea" id="RHEA-COMP:17167"/>
        <dbReference type="ChEBI" id="CHEBI:15377"/>
        <dbReference type="ChEBI" id="CHEBI:15378"/>
        <dbReference type="ChEBI" id="CHEBI:63714"/>
        <dbReference type="ChEBI" id="CHEBI:138282"/>
        <dbReference type="ChEBI" id="CHEBI:156461"/>
        <dbReference type="EC" id="3.6.1.62"/>
    </reaction>
    <physiologicalReaction direction="left-to-right" evidence="14">
        <dbReference type="Rhea" id="RHEA:67485"/>
    </physiologicalReaction>
</comment>
<dbReference type="Proteomes" id="UP000290572">
    <property type="component" value="Unassembled WGS sequence"/>
</dbReference>
<evidence type="ECO:0000256" key="4">
    <source>
        <dbReference type="ARBA" id="ARBA00010718"/>
    </source>
</evidence>
<dbReference type="SMART" id="SM01057">
    <property type="entry name" value="Carb_anhydrase"/>
    <property type="match status" value="1"/>
</dbReference>
<evidence type="ECO:0000256" key="6">
    <source>
        <dbReference type="ARBA" id="ARBA00022490"/>
    </source>
</evidence>
<dbReference type="FunFam" id="3.90.79.10:FF:000003">
    <property type="entry name" value="M7GpppN-mRNA hydrolase isoform 2"/>
    <property type="match status" value="1"/>
</dbReference>
<evidence type="ECO:0000256" key="5">
    <source>
        <dbReference type="ARBA" id="ARBA00012925"/>
    </source>
</evidence>
<feature type="transmembrane region" description="Helical" evidence="17">
    <location>
        <begin position="541"/>
        <end position="562"/>
    </location>
</feature>
<name>A0A498M2C6_LABRO</name>
<dbReference type="InterPro" id="IPR015797">
    <property type="entry name" value="NUDIX_hydrolase-like_dom_sf"/>
</dbReference>
<dbReference type="Pfam" id="PF00194">
    <property type="entry name" value="Carb_anhydrase"/>
    <property type="match status" value="1"/>
</dbReference>
<dbReference type="SUPFAM" id="SSF51069">
    <property type="entry name" value="Carbonic anhydrase"/>
    <property type="match status" value="1"/>
</dbReference>
<dbReference type="Gene3D" id="3.90.79.10">
    <property type="entry name" value="Nucleoside Triphosphate Pyrophosphohydrolase"/>
    <property type="match status" value="1"/>
</dbReference>
<feature type="region of interest" description="Disordered" evidence="16">
    <location>
        <begin position="149"/>
        <end position="203"/>
    </location>
</feature>
<dbReference type="STRING" id="84645.A0A498M2C6"/>
<comment type="cofactor">
    <cofactor evidence="1">
        <name>Mn(2+)</name>
        <dbReference type="ChEBI" id="CHEBI:29035"/>
    </cofactor>
</comment>
<keyword evidence="9" id="KW-0862">Zinc</keyword>
<feature type="region of interest" description="Disordered" evidence="16">
    <location>
        <begin position="215"/>
        <end position="263"/>
    </location>
</feature>
<keyword evidence="7" id="KW-0479">Metal-binding</keyword>
<keyword evidence="17" id="KW-1133">Transmembrane helix</keyword>
<evidence type="ECO:0000313" key="21">
    <source>
        <dbReference type="Proteomes" id="UP000290572"/>
    </source>
</evidence>
<evidence type="ECO:0000313" key="20">
    <source>
        <dbReference type="EMBL" id="RXN11825.1"/>
    </source>
</evidence>
<dbReference type="FunFam" id="3.10.200.10:FF:000003">
    <property type="entry name" value="Carbonic anhydrase 12"/>
    <property type="match status" value="1"/>
</dbReference>
<dbReference type="AlphaFoldDB" id="A0A498M2C6"/>
<dbReference type="PROSITE" id="PS51462">
    <property type="entry name" value="NUDIX"/>
    <property type="match status" value="1"/>
</dbReference>
<feature type="compositionally biased region" description="Basic and acidic residues" evidence="16">
    <location>
        <begin position="239"/>
        <end position="252"/>
    </location>
</feature>
<keyword evidence="17" id="KW-0472">Membrane</keyword>
<dbReference type="GO" id="GO:0000932">
    <property type="term" value="C:P-body"/>
    <property type="evidence" value="ECO:0007669"/>
    <property type="project" value="TreeGrafter"/>
</dbReference>
<dbReference type="GO" id="GO:0000290">
    <property type="term" value="P:deadenylation-dependent decapping of nuclear-transcribed mRNA"/>
    <property type="evidence" value="ECO:0007669"/>
    <property type="project" value="InterPro"/>
</dbReference>
<evidence type="ECO:0000256" key="8">
    <source>
        <dbReference type="ARBA" id="ARBA00022801"/>
    </source>
</evidence>
<keyword evidence="13" id="KW-0456">Lyase</keyword>
<dbReference type="EMBL" id="QBIY01013105">
    <property type="protein sequence ID" value="RXN11825.1"/>
    <property type="molecule type" value="Genomic_DNA"/>
</dbReference>
<dbReference type="GO" id="GO:0004089">
    <property type="term" value="F:carbonate dehydratase activity"/>
    <property type="evidence" value="ECO:0007669"/>
    <property type="project" value="UniProtKB-EC"/>
</dbReference>
<evidence type="ECO:0000256" key="9">
    <source>
        <dbReference type="ARBA" id="ARBA00022833"/>
    </source>
</evidence>
<evidence type="ECO:0000259" key="18">
    <source>
        <dbReference type="PROSITE" id="PS51144"/>
    </source>
</evidence>
<dbReference type="GO" id="GO:0003723">
    <property type="term" value="F:RNA binding"/>
    <property type="evidence" value="ECO:0007669"/>
    <property type="project" value="UniProtKB-KW"/>
</dbReference>
<keyword evidence="17" id="KW-0812">Transmembrane</keyword>
<dbReference type="PROSITE" id="PS00162">
    <property type="entry name" value="ALPHA_CA_1"/>
    <property type="match status" value="1"/>
</dbReference>
<evidence type="ECO:0000256" key="3">
    <source>
        <dbReference type="ARBA" id="ARBA00005279"/>
    </source>
</evidence>
<reference evidence="20 21" key="1">
    <citation type="submission" date="2018-03" db="EMBL/GenBank/DDBJ databases">
        <title>Draft genome sequence of Rohu Carp (Labeo rohita).</title>
        <authorList>
            <person name="Das P."/>
            <person name="Kushwaha B."/>
            <person name="Joshi C.G."/>
            <person name="Kumar D."/>
            <person name="Nagpure N.S."/>
            <person name="Sahoo L."/>
            <person name="Das S.P."/>
            <person name="Bit A."/>
            <person name="Patnaik S."/>
            <person name="Meher P.K."/>
            <person name="Jayasankar P."/>
            <person name="Koringa P.G."/>
            <person name="Patel N.V."/>
            <person name="Hinsu A.T."/>
            <person name="Kumar R."/>
            <person name="Pandey M."/>
            <person name="Agarwal S."/>
            <person name="Srivastava S."/>
            <person name="Singh M."/>
            <person name="Iquebal M.A."/>
            <person name="Jaiswal S."/>
            <person name="Angadi U.B."/>
            <person name="Kumar N."/>
            <person name="Raza M."/>
            <person name="Shah T.M."/>
            <person name="Rai A."/>
            <person name="Jena J.K."/>
        </authorList>
    </citation>
    <scope>NUCLEOTIDE SEQUENCE [LARGE SCALE GENOMIC DNA]</scope>
    <source>
        <strain evidence="20">DASCIFA01</strain>
        <tissue evidence="20">Testis</tissue>
    </source>
</reference>
<keyword evidence="21" id="KW-1185">Reference proteome</keyword>
<feature type="domain" description="Nudix hydrolase" evidence="19">
    <location>
        <begin position="1"/>
        <end position="132"/>
    </location>
</feature>
<evidence type="ECO:0000256" key="14">
    <source>
        <dbReference type="ARBA" id="ARBA00047661"/>
    </source>
</evidence>
<evidence type="ECO:0000256" key="2">
    <source>
        <dbReference type="ARBA" id="ARBA00004496"/>
    </source>
</evidence>
<dbReference type="InterPro" id="IPR036398">
    <property type="entry name" value="CA_dom_sf"/>
</dbReference>
<keyword evidence="6" id="KW-0963">Cytoplasm</keyword>
<evidence type="ECO:0000256" key="10">
    <source>
        <dbReference type="ARBA" id="ARBA00022884"/>
    </source>
</evidence>
<evidence type="ECO:0000256" key="15">
    <source>
        <dbReference type="ARBA" id="ARBA00078183"/>
    </source>
</evidence>
<comment type="subcellular location">
    <subcellularLocation>
        <location evidence="2">Cytoplasm</location>
    </subcellularLocation>
</comment>
<dbReference type="CDD" id="cd03672">
    <property type="entry name" value="NUDIX_Dcp2p_Nudt20"/>
    <property type="match status" value="1"/>
</dbReference>
<dbReference type="GO" id="GO:0000184">
    <property type="term" value="P:nuclear-transcribed mRNA catabolic process, nonsense-mediated decay"/>
    <property type="evidence" value="ECO:0007669"/>
    <property type="project" value="InterPro"/>
</dbReference>
<dbReference type="InterPro" id="IPR020084">
    <property type="entry name" value="NUDIX_hydrolase_CS"/>
</dbReference>
<comment type="caution">
    <text evidence="20">The sequence shown here is derived from an EMBL/GenBank/DDBJ whole genome shotgun (WGS) entry which is preliminary data.</text>
</comment>
<accession>A0A498M2C6</accession>
<gene>
    <name evidence="20" type="ORF">ROHU_010431</name>
</gene>
<keyword evidence="11" id="KW-0325">Glycoprotein</keyword>